<dbReference type="InterPro" id="IPR051609">
    <property type="entry name" value="NmrA/Isoflavone_reductase-like"/>
</dbReference>
<dbReference type="PANTHER" id="PTHR47706:SF9">
    <property type="entry name" value="NMRA-LIKE DOMAIN-CONTAINING PROTEIN-RELATED"/>
    <property type="match status" value="1"/>
</dbReference>
<evidence type="ECO:0000313" key="4">
    <source>
        <dbReference type="EMBL" id="KAF7158142.1"/>
    </source>
</evidence>
<organism evidence="4 5">
    <name type="scientific">Aspergillus felis</name>
    <dbReference type="NCBI Taxonomy" id="1287682"/>
    <lineage>
        <taxon>Eukaryota</taxon>
        <taxon>Fungi</taxon>
        <taxon>Dikarya</taxon>
        <taxon>Ascomycota</taxon>
        <taxon>Pezizomycotina</taxon>
        <taxon>Eurotiomycetes</taxon>
        <taxon>Eurotiomycetidae</taxon>
        <taxon>Eurotiales</taxon>
        <taxon>Aspergillaceae</taxon>
        <taxon>Aspergillus</taxon>
        <taxon>Aspergillus subgen. Fumigati</taxon>
    </lineage>
</organism>
<dbReference type="InterPro" id="IPR008030">
    <property type="entry name" value="NmrA-like"/>
</dbReference>
<dbReference type="SUPFAM" id="SSF51735">
    <property type="entry name" value="NAD(P)-binding Rossmann-fold domains"/>
    <property type="match status" value="1"/>
</dbReference>
<evidence type="ECO:0000313" key="5">
    <source>
        <dbReference type="Proteomes" id="UP000654922"/>
    </source>
</evidence>
<accession>A0A8H6UKW0</accession>
<dbReference type="AlphaFoldDB" id="A0A8H6UKW0"/>
<dbReference type="EMBL" id="JACBAE010001388">
    <property type="protein sequence ID" value="KAF7158142.1"/>
    <property type="molecule type" value="Genomic_DNA"/>
</dbReference>
<evidence type="ECO:0000259" key="3">
    <source>
        <dbReference type="Pfam" id="PF05368"/>
    </source>
</evidence>
<proteinExistence type="predicted"/>
<dbReference type="Gene3D" id="3.40.50.720">
    <property type="entry name" value="NAD(P)-binding Rossmann-like Domain"/>
    <property type="match status" value="1"/>
</dbReference>
<dbReference type="InterPro" id="IPR036291">
    <property type="entry name" value="NAD(P)-bd_dom_sf"/>
</dbReference>
<comment type="caution">
    <text evidence="4">The sequence shown here is derived from an EMBL/GenBank/DDBJ whole genome shotgun (WGS) entry which is preliminary data.</text>
</comment>
<dbReference type="GO" id="GO:0016491">
    <property type="term" value="F:oxidoreductase activity"/>
    <property type="evidence" value="ECO:0007669"/>
    <property type="project" value="UniProtKB-KW"/>
</dbReference>
<evidence type="ECO:0000256" key="1">
    <source>
        <dbReference type="ARBA" id="ARBA00022857"/>
    </source>
</evidence>
<feature type="domain" description="NmrA-like" evidence="3">
    <location>
        <begin position="6"/>
        <end position="105"/>
    </location>
</feature>
<sequence>MMSLENIAIVGASGNLGGLSLPVLLKSKLNLTAVIRETSSTKFPGSVKIVKSDVKLGLLIEAFIGQDAVISMLPITALGDQDVVIEAAIAAGVKRYIPSEYGSDSTTFFQGLTGLDLTTKTVTLVDGGKTRFAASTVAQIIFVEFTTTQLEVLAAVEEATGEKWKVIDANSKDIRAEGFNKMKEGNIFEGGAALIQAAVLGKKALEDHTHV</sequence>
<protein>
    <recommendedName>
        <fullName evidence="3">NmrA-like domain-containing protein</fullName>
    </recommendedName>
</protein>
<gene>
    <name evidence="4" type="ORF">CNMCM5623_002808</name>
</gene>
<dbReference type="Pfam" id="PF05368">
    <property type="entry name" value="NmrA"/>
    <property type="match status" value="1"/>
</dbReference>
<reference evidence="4" key="1">
    <citation type="submission" date="2020-06" db="EMBL/GenBank/DDBJ databases">
        <title>Draft genome sequences of strains closely related to Aspergillus parafelis and Aspergillus hiratsukae.</title>
        <authorList>
            <person name="Dos Santos R.A.C."/>
            <person name="Rivero-Menendez O."/>
            <person name="Steenwyk J.L."/>
            <person name="Mead M.E."/>
            <person name="Goldman G.H."/>
            <person name="Alastruey-Izquierdo A."/>
            <person name="Rokas A."/>
        </authorList>
    </citation>
    <scope>NUCLEOTIDE SEQUENCE</scope>
    <source>
        <strain evidence="4">CNM-CM5623</strain>
    </source>
</reference>
<keyword evidence="2" id="KW-0560">Oxidoreductase</keyword>
<dbReference type="OrthoDB" id="9974981at2759"/>
<evidence type="ECO:0000256" key="2">
    <source>
        <dbReference type="ARBA" id="ARBA00023002"/>
    </source>
</evidence>
<name>A0A8H6UKW0_9EURO</name>
<dbReference type="Proteomes" id="UP000654922">
    <property type="component" value="Unassembled WGS sequence"/>
</dbReference>
<dbReference type="PANTHER" id="PTHR47706">
    <property type="entry name" value="NMRA-LIKE FAMILY PROTEIN"/>
    <property type="match status" value="1"/>
</dbReference>
<keyword evidence="1" id="KW-0521">NADP</keyword>